<name>A0A0U2Z255_9ALTE</name>
<dbReference type="SUPFAM" id="SSF54909">
    <property type="entry name" value="Dimeric alpha+beta barrel"/>
    <property type="match status" value="1"/>
</dbReference>
<dbReference type="InterPro" id="IPR019888">
    <property type="entry name" value="Tscrpt_reg_AsnC-like"/>
</dbReference>
<dbReference type="InterPro" id="IPR000485">
    <property type="entry name" value="AsnC-type_HTH_dom"/>
</dbReference>
<dbReference type="InterPro" id="IPR036388">
    <property type="entry name" value="WH-like_DNA-bd_sf"/>
</dbReference>
<dbReference type="PRINTS" id="PR00033">
    <property type="entry name" value="HTHASNC"/>
</dbReference>
<dbReference type="GO" id="GO:0005829">
    <property type="term" value="C:cytosol"/>
    <property type="evidence" value="ECO:0007669"/>
    <property type="project" value="TreeGrafter"/>
</dbReference>
<accession>A0A0U2Z255</accession>
<dbReference type="InterPro" id="IPR036390">
    <property type="entry name" value="WH_DNA-bd_sf"/>
</dbReference>
<sequence length="154" mass="17821">MDSFDKKILFELQRDCSLSLAELSERVGLSQTPCWRRIQMLEKQGVIRKRVALLDTEAVNLGLTVFVHLKTNQHNPEWLGSVADFAERAPEITEFYRMSGETDYLLKVLVPDMKAYDEFYKRLISQAGFSDVSSSFAMEQMKYSTEVPLDYIHK</sequence>
<dbReference type="PANTHER" id="PTHR30154">
    <property type="entry name" value="LEUCINE-RESPONSIVE REGULATORY PROTEIN"/>
    <property type="match status" value="1"/>
</dbReference>
<dbReference type="OrthoDB" id="166264at2"/>
<dbReference type="GO" id="GO:0043200">
    <property type="term" value="P:response to amino acid"/>
    <property type="evidence" value="ECO:0007669"/>
    <property type="project" value="TreeGrafter"/>
</dbReference>
<dbReference type="InterPro" id="IPR019885">
    <property type="entry name" value="Tscrpt_reg_HTH_AsnC-type_CS"/>
</dbReference>
<dbReference type="KEGG" id="lal:AT746_00915"/>
<dbReference type="GO" id="GO:0006355">
    <property type="term" value="P:regulation of DNA-templated transcription"/>
    <property type="evidence" value="ECO:0007669"/>
    <property type="project" value="UniProtKB-ARBA"/>
</dbReference>
<dbReference type="InterPro" id="IPR011991">
    <property type="entry name" value="ArsR-like_HTH"/>
</dbReference>
<keyword evidence="2" id="KW-0238">DNA-binding</keyword>
<gene>
    <name evidence="5" type="ORF">AT746_00915</name>
</gene>
<evidence type="ECO:0000256" key="1">
    <source>
        <dbReference type="ARBA" id="ARBA00023015"/>
    </source>
</evidence>
<evidence type="ECO:0000313" key="6">
    <source>
        <dbReference type="Proteomes" id="UP000068447"/>
    </source>
</evidence>
<dbReference type="PROSITE" id="PS50956">
    <property type="entry name" value="HTH_ASNC_2"/>
    <property type="match status" value="1"/>
</dbReference>
<reference evidence="5 6" key="1">
    <citation type="submission" date="2015-12" db="EMBL/GenBank/DDBJ databases">
        <title>Complete genome of Lacimicrobium alkaliphilum KCTC 32984.</title>
        <authorList>
            <person name="Kim S.-G."/>
            <person name="Lee Y.-J."/>
        </authorList>
    </citation>
    <scope>NUCLEOTIDE SEQUENCE [LARGE SCALE GENOMIC DNA]</scope>
    <source>
        <strain evidence="5 6">YelD216</strain>
    </source>
</reference>
<proteinExistence type="predicted"/>
<evidence type="ECO:0000256" key="3">
    <source>
        <dbReference type="ARBA" id="ARBA00023163"/>
    </source>
</evidence>
<dbReference type="EMBL" id="CP013650">
    <property type="protein sequence ID" value="ALS96979.1"/>
    <property type="molecule type" value="Genomic_DNA"/>
</dbReference>
<dbReference type="Pfam" id="PF13412">
    <property type="entry name" value="HTH_24"/>
    <property type="match status" value="1"/>
</dbReference>
<dbReference type="RefSeq" id="WP_062475142.1">
    <property type="nucleotide sequence ID" value="NZ_CP013650.1"/>
</dbReference>
<dbReference type="SMART" id="SM00344">
    <property type="entry name" value="HTH_ASNC"/>
    <property type="match status" value="1"/>
</dbReference>
<dbReference type="PANTHER" id="PTHR30154:SF17">
    <property type="entry name" value="DNA-BINDING TRANSCRIPTIONAL ACTIVATOR DECR"/>
    <property type="match status" value="1"/>
</dbReference>
<dbReference type="PROSITE" id="PS00519">
    <property type="entry name" value="HTH_ASNC_1"/>
    <property type="match status" value="1"/>
</dbReference>
<evidence type="ECO:0000313" key="5">
    <source>
        <dbReference type="EMBL" id="ALS96979.1"/>
    </source>
</evidence>
<evidence type="ECO:0000259" key="4">
    <source>
        <dbReference type="PROSITE" id="PS50956"/>
    </source>
</evidence>
<dbReference type="CDD" id="cd00090">
    <property type="entry name" value="HTH_ARSR"/>
    <property type="match status" value="1"/>
</dbReference>
<evidence type="ECO:0000256" key="2">
    <source>
        <dbReference type="ARBA" id="ARBA00023125"/>
    </source>
</evidence>
<keyword evidence="1" id="KW-0805">Transcription regulation</keyword>
<dbReference type="Gene3D" id="3.30.70.920">
    <property type="match status" value="1"/>
</dbReference>
<dbReference type="GO" id="GO:0043565">
    <property type="term" value="F:sequence-specific DNA binding"/>
    <property type="evidence" value="ECO:0007669"/>
    <property type="project" value="InterPro"/>
</dbReference>
<keyword evidence="6" id="KW-1185">Reference proteome</keyword>
<dbReference type="Pfam" id="PF01037">
    <property type="entry name" value="AsnC_trans_reg"/>
    <property type="match status" value="1"/>
</dbReference>
<feature type="domain" description="HTH asnC-type" evidence="4">
    <location>
        <begin position="1"/>
        <end position="64"/>
    </location>
</feature>
<keyword evidence="3" id="KW-0804">Transcription</keyword>
<dbReference type="InterPro" id="IPR019887">
    <property type="entry name" value="Tscrpt_reg_AsnC/Lrp_C"/>
</dbReference>
<dbReference type="Gene3D" id="1.10.10.10">
    <property type="entry name" value="Winged helix-like DNA-binding domain superfamily/Winged helix DNA-binding domain"/>
    <property type="match status" value="1"/>
</dbReference>
<dbReference type="SUPFAM" id="SSF46785">
    <property type="entry name" value="Winged helix' DNA-binding domain"/>
    <property type="match status" value="1"/>
</dbReference>
<dbReference type="AlphaFoldDB" id="A0A0U2Z255"/>
<organism evidence="5 6">
    <name type="scientific">Lacimicrobium alkaliphilum</name>
    <dbReference type="NCBI Taxonomy" id="1526571"/>
    <lineage>
        <taxon>Bacteria</taxon>
        <taxon>Pseudomonadati</taxon>
        <taxon>Pseudomonadota</taxon>
        <taxon>Gammaproteobacteria</taxon>
        <taxon>Alteromonadales</taxon>
        <taxon>Alteromonadaceae</taxon>
        <taxon>Lacimicrobium</taxon>
    </lineage>
</organism>
<protein>
    <recommendedName>
        <fullName evidence="4">HTH asnC-type domain-containing protein</fullName>
    </recommendedName>
</protein>
<dbReference type="STRING" id="1526571.AT746_00915"/>
<dbReference type="Proteomes" id="UP000068447">
    <property type="component" value="Chromosome"/>
</dbReference>
<dbReference type="InterPro" id="IPR011008">
    <property type="entry name" value="Dimeric_a/b-barrel"/>
</dbReference>